<gene>
    <name evidence="4" type="ORF">SAMD00023353_3900960</name>
</gene>
<dbReference type="InterPro" id="IPR029058">
    <property type="entry name" value="AB_hydrolase_fold"/>
</dbReference>
<dbReference type="GO" id="GO:0005634">
    <property type="term" value="C:nucleus"/>
    <property type="evidence" value="ECO:0007669"/>
    <property type="project" value="TreeGrafter"/>
</dbReference>
<dbReference type="EMBL" id="DF977484">
    <property type="protein sequence ID" value="GAP85050.1"/>
    <property type="molecule type" value="Genomic_DNA"/>
</dbReference>
<dbReference type="InterPro" id="IPR005645">
    <property type="entry name" value="FSH-like_dom"/>
</dbReference>
<evidence type="ECO:0000259" key="3">
    <source>
        <dbReference type="Pfam" id="PF03959"/>
    </source>
</evidence>
<proteinExistence type="inferred from homology"/>
<dbReference type="Pfam" id="PF03959">
    <property type="entry name" value="FSH1"/>
    <property type="match status" value="1"/>
</dbReference>
<dbReference type="GO" id="GO:0044550">
    <property type="term" value="P:secondary metabolite biosynthetic process"/>
    <property type="evidence" value="ECO:0007669"/>
    <property type="project" value="TreeGrafter"/>
</dbReference>
<dbReference type="InterPro" id="IPR050593">
    <property type="entry name" value="LovG"/>
</dbReference>
<dbReference type="GO" id="GO:0016787">
    <property type="term" value="F:hydrolase activity"/>
    <property type="evidence" value="ECO:0007669"/>
    <property type="project" value="UniProtKB-KW"/>
</dbReference>
<comment type="similarity">
    <text evidence="1">Belongs to the LovG family.</text>
</comment>
<dbReference type="GO" id="GO:0005737">
    <property type="term" value="C:cytoplasm"/>
    <property type="evidence" value="ECO:0007669"/>
    <property type="project" value="TreeGrafter"/>
</dbReference>
<dbReference type="PANTHER" id="PTHR48070:SF3">
    <property type="entry name" value="ESTERASE DBAE-RELATED"/>
    <property type="match status" value="1"/>
</dbReference>
<accession>A0A1S7UNN1</accession>
<evidence type="ECO:0000313" key="4">
    <source>
        <dbReference type="EMBL" id="GAP85050.1"/>
    </source>
</evidence>
<dbReference type="OrthoDB" id="414698at2759"/>
<dbReference type="Gene3D" id="3.40.50.1820">
    <property type="entry name" value="alpha/beta hydrolase"/>
    <property type="match status" value="1"/>
</dbReference>
<feature type="domain" description="Serine hydrolase" evidence="3">
    <location>
        <begin position="18"/>
        <end position="255"/>
    </location>
</feature>
<evidence type="ECO:0000256" key="2">
    <source>
        <dbReference type="ARBA" id="ARBA00022801"/>
    </source>
</evidence>
<evidence type="ECO:0000313" key="5">
    <source>
        <dbReference type="Proteomes" id="UP000054516"/>
    </source>
</evidence>
<dbReference type="OMA" id="PRMLCLH"/>
<keyword evidence="2" id="KW-0378">Hydrolase</keyword>
<protein>
    <submittedName>
        <fullName evidence="4">Putative citrinin biosynthesis oxydoreductase</fullName>
    </submittedName>
</protein>
<name>A0A1S7UNN1_ROSNE</name>
<evidence type="ECO:0000256" key="1">
    <source>
        <dbReference type="ARBA" id="ARBA00005863"/>
    </source>
</evidence>
<dbReference type="AlphaFoldDB" id="A0A1S7UNN1"/>
<dbReference type="Proteomes" id="UP000054516">
    <property type="component" value="Unassembled WGS sequence"/>
</dbReference>
<organism evidence="4">
    <name type="scientific">Rosellinia necatrix</name>
    <name type="common">White root-rot fungus</name>
    <dbReference type="NCBI Taxonomy" id="77044"/>
    <lineage>
        <taxon>Eukaryota</taxon>
        <taxon>Fungi</taxon>
        <taxon>Dikarya</taxon>
        <taxon>Ascomycota</taxon>
        <taxon>Pezizomycotina</taxon>
        <taxon>Sordariomycetes</taxon>
        <taxon>Xylariomycetidae</taxon>
        <taxon>Xylariales</taxon>
        <taxon>Xylariaceae</taxon>
        <taxon>Rosellinia</taxon>
    </lineage>
</organism>
<dbReference type="SUPFAM" id="SSF53474">
    <property type="entry name" value="alpha/beta-Hydrolases"/>
    <property type="match status" value="1"/>
</dbReference>
<reference evidence="4" key="1">
    <citation type="submission" date="2016-03" db="EMBL/GenBank/DDBJ databases">
        <title>Draft genome sequence of Rosellinia necatrix.</title>
        <authorList>
            <person name="Kanematsu S."/>
        </authorList>
    </citation>
    <scope>NUCLEOTIDE SEQUENCE [LARGE SCALE GENOMIC DNA]</scope>
    <source>
        <strain evidence="4">W97</strain>
    </source>
</reference>
<sequence length="279" mass="29503">MSAGATTAGGTDPTLHLPRMLCLHGGGTNARIFRAQCRVLSRALEGRFRLAYAEGPHASAAGPDVATVYAGDGPFKRWLRWLPAHEALGEGAAVRAIDGAVRDAMAADDARGADGPWVALLGFSQGAKLAASLLFRAQRRADRRAADAGQRREEEEDDGVYDAWRFAVILAGRAPLVNLEPALFASSLLSSPSETGLTAPPDLMEMAAGAHVLRLPSIHVHGLADPGLGLHQDLFEQYTDPATARLVQWDGGHRVVLKSTDVQPVVDAIIAVAKETGVL</sequence>
<keyword evidence="5" id="KW-1185">Reference proteome</keyword>
<dbReference type="PANTHER" id="PTHR48070">
    <property type="entry name" value="ESTERASE OVCA2"/>
    <property type="match status" value="1"/>
</dbReference>